<feature type="compositionally biased region" description="Basic and acidic residues" evidence="1">
    <location>
        <begin position="530"/>
        <end position="553"/>
    </location>
</feature>
<protein>
    <submittedName>
        <fullName evidence="2">Uncharacterized protein</fullName>
    </submittedName>
</protein>
<sequence length="591" mass="64318">MAGDDFATSPDQKGRKAITASPQTERKRARTEGSGSGNPAEAGGSPTAADSSPEQGRAKLPAPIPRHTAKFAGIRTSLSPLFSVFQKPPPSTKHTELRLRHGDTFVSGTAALDLLNKDATPIPCLVRNLKKELKPAERLKGAATQPRLITDLACCQGCLEPIFDYNFDAFRPPVSIADCGAFFCGMCLVAQPQNMANSGLIKSWPSLMQFITCGQMSHPSATGHANCTSPLDALLLRHAPELAESGTSAERFKRLAQLPIPSRLAQLPDGAWPLTIIVRKSSASKPGENLGRDFCTKIREAIPSICLTPEGDLAVFPLRKGPSTSSAVRLIAFVQGPSSVLEMMVSHTVVQPRINSLNLSFEMPALGTLRETCLGLSSLPPNLPPLRTADSLESQGFCPQQEIDPSSFYYDARTDGSLAKPLTLARVMERQIREQQTPTLLPVSEHRPPKQPTTTEEYWEAVEVFPDLVTFATKAFLRETQVQVTEMQAAIALLSPDSSPAAHATLVKQMEELKKRSFERLKVDVDKVFQRHDQGRHPQDPKAHEGAVREGRPRTSRRCGVSGRGPPRDCRRGGVLAGELVCLRATYGLYR</sequence>
<evidence type="ECO:0000313" key="2">
    <source>
        <dbReference type="EMBL" id="CAD8952096.1"/>
    </source>
</evidence>
<dbReference type="EMBL" id="HBFX01011209">
    <property type="protein sequence ID" value="CAD8952096.1"/>
    <property type="molecule type" value="Transcribed_RNA"/>
</dbReference>
<proteinExistence type="predicted"/>
<reference evidence="2" key="1">
    <citation type="submission" date="2021-01" db="EMBL/GenBank/DDBJ databases">
        <authorList>
            <person name="Corre E."/>
            <person name="Pelletier E."/>
            <person name="Niang G."/>
            <person name="Scheremetjew M."/>
            <person name="Finn R."/>
            <person name="Kale V."/>
            <person name="Holt S."/>
            <person name="Cochrane G."/>
            <person name="Meng A."/>
            <person name="Brown T."/>
            <person name="Cohen L."/>
        </authorList>
    </citation>
    <scope>NUCLEOTIDE SEQUENCE</scope>
    <source>
        <strain evidence="2">CCMP644</strain>
    </source>
</reference>
<gene>
    <name evidence="2" type="ORF">HAND00432_LOCUS6631</name>
</gene>
<organism evidence="2">
    <name type="scientific">Hemiselmis andersenii</name>
    <name type="common">Cryptophyte alga</name>
    <dbReference type="NCBI Taxonomy" id="464988"/>
    <lineage>
        <taxon>Eukaryota</taxon>
        <taxon>Cryptophyceae</taxon>
        <taxon>Cryptomonadales</taxon>
        <taxon>Hemiselmidaceae</taxon>
        <taxon>Hemiselmis</taxon>
    </lineage>
</organism>
<feature type="region of interest" description="Disordered" evidence="1">
    <location>
        <begin position="1"/>
        <end position="63"/>
    </location>
</feature>
<accession>A0A7S1GVY7</accession>
<name>A0A7S1GVY7_HEMAN</name>
<evidence type="ECO:0000256" key="1">
    <source>
        <dbReference type="SAM" id="MobiDB-lite"/>
    </source>
</evidence>
<feature type="region of interest" description="Disordered" evidence="1">
    <location>
        <begin position="530"/>
        <end position="567"/>
    </location>
</feature>
<dbReference type="AlphaFoldDB" id="A0A7S1GVY7"/>